<dbReference type="Pfam" id="PF12071">
    <property type="entry name" value="DUF3551"/>
    <property type="match status" value="1"/>
</dbReference>
<evidence type="ECO:0000313" key="3">
    <source>
        <dbReference type="Proteomes" id="UP000515291"/>
    </source>
</evidence>
<keyword evidence="1" id="KW-0732">Signal</keyword>
<gene>
    <name evidence="2" type="ORF">HB776_02620</name>
</gene>
<dbReference type="AlphaFoldDB" id="A0A7G6TU18"/>
<feature type="signal peptide" evidence="1">
    <location>
        <begin position="1"/>
        <end position="22"/>
    </location>
</feature>
<dbReference type="KEGG" id="trb:HB776_02620"/>
<dbReference type="RefSeq" id="WP_184514828.1">
    <property type="nucleotide sequence ID" value="NZ_CP050292.1"/>
</dbReference>
<evidence type="ECO:0000256" key="1">
    <source>
        <dbReference type="SAM" id="SignalP"/>
    </source>
</evidence>
<organism evidence="2 3">
    <name type="scientific">Tardiphaga robiniae</name>
    <dbReference type="NCBI Taxonomy" id="943830"/>
    <lineage>
        <taxon>Bacteria</taxon>
        <taxon>Pseudomonadati</taxon>
        <taxon>Pseudomonadota</taxon>
        <taxon>Alphaproteobacteria</taxon>
        <taxon>Hyphomicrobiales</taxon>
        <taxon>Nitrobacteraceae</taxon>
        <taxon>Tardiphaga</taxon>
    </lineage>
</organism>
<dbReference type="Proteomes" id="UP000515291">
    <property type="component" value="Chromosome"/>
</dbReference>
<evidence type="ECO:0000313" key="2">
    <source>
        <dbReference type="EMBL" id="QND70250.1"/>
    </source>
</evidence>
<name>A0A7G6TU18_9BRAD</name>
<sequence>MTFRYVALAIAIIVAEISFATAARSAPFLDRNLPFCTVADGGGSAWCGYRRTLAHCQGSASGTGHECIPNRWINKLDGRPLLRPFMATHADDSRKYVGRRH</sequence>
<dbReference type="EMBL" id="CP050292">
    <property type="protein sequence ID" value="QND70250.1"/>
    <property type="molecule type" value="Genomic_DNA"/>
</dbReference>
<dbReference type="InterPro" id="IPR021937">
    <property type="entry name" value="DUF3551"/>
</dbReference>
<feature type="chain" id="PRO_5028826436" evidence="1">
    <location>
        <begin position="23"/>
        <end position="101"/>
    </location>
</feature>
<reference evidence="3" key="1">
    <citation type="journal article" date="2020" name="Mol. Plant Microbe">
        <title>Rhizobial microsymbionts of the narrowly endemic Oxytropis species growing in Kamchatka are characterized by significant genetic diversity and possess a set of genes that are associated with T3SS and T6SS secretion systems and can affect the development of symbiosis.</title>
        <authorList>
            <person name="Safronova V."/>
            <person name="Guro P."/>
            <person name="Sazanova A."/>
            <person name="Kuznetsova I."/>
            <person name="Belimov A."/>
            <person name="Yakubov V."/>
            <person name="Chirak E."/>
            <person name="Afonin A."/>
            <person name="Gogolev Y."/>
            <person name="Andronov E."/>
            <person name="Tikhonovich I."/>
        </authorList>
    </citation>
    <scope>NUCLEOTIDE SEQUENCE [LARGE SCALE GENOMIC DNA]</scope>
    <source>
        <strain evidence="3">581</strain>
    </source>
</reference>
<proteinExistence type="predicted"/>
<accession>A0A7G6TU18</accession>
<protein>
    <submittedName>
        <fullName evidence="2">DUF3551 domain-containing protein</fullName>
    </submittedName>
</protein>